<accession>A0A8E2EME6</accession>
<evidence type="ECO:0000313" key="6">
    <source>
        <dbReference type="Proteomes" id="UP000250140"/>
    </source>
</evidence>
<dbReference type="Gene3D" id="3.40.50.1580">
    <property type="entry name" value="Nucleoside phosphorylase domain"/>
    <property type="match status" value="1"/>
</dbReference>
<dbReference type="GO" id="GO:0009116">
    <property type="term" value="P:nucleoside metabolic process"/>
    <property type="evidence" value="ECO:0007669"/>
    <property type="project" value="InterPro"/>
</dbReference>
<reference evidence="5 6" key="1">
    <citation type="journal article" date="2016" name="Nat. Commun.">
        <title>Ectomycorrhizal ecology is imprinted in the genome of the dominant symbiotic fungus Cenococcum geophilum.</title>
        <authorList>
            <consortium name="DOE Joint Genome Institute"/>
            <person name="Peter M."/>
            <person name="Kohler A."/>
            <person name="Ohm R.A."/>
            <person name="Kuo A."/>
            <person name="Krutzmann J."/>
            <person name="Morin E."/>
            <person name="Arend M."/>
            <person name="Barry K.W."/>
            <person name="Binder M."/>
            <person name="Choi C."/>
            <person name="Clum A."/>
            <person name="Copeland A."/>
            <person name="Grisel N."/>
            <person name="Haridas S."/>
            <person name="Kipfer T."/>
            <person name="LaButti K."/>
            <person name="Lindquist E."/>
            <person name="Lipzen A."/>
            <person name="Maire R."/>
            <person name="Meier B."/>
            <person name="Mihaltcheva S."/>
            <person name="Molinier V."/>
            <person name="Murat C."/>
            <person name="Poggeler S."/>
            <person name="Quandt C.A."/>
            <person name="Sperisen C."/>
            <person name="Tritt A."/>
            <person name="Tisserant E."/>
            <person name="Crous P.W."/>
            <person name="Henrissat B."/>
            <person name="Nehls U."/>
            <person name="Egli S."/>
            <person name="Spatafora J.W."/>
            <person name="Grigoriev I.V."/>
            <person name="Martin F.M."/>
        </authorList>
    </citation>
    <scope>NUCLEOTIDE SEQUENCE [LARGE SCALE GENOMIC DNA]</scope>
    <source>
        <strain evidence="5 6">CBS 207.34</strain>
    </source>
</reference>
<dbReference type="InterPro" id="IPR054471">
    <property type="entry name" value="GPIID_WHD"/>
</dbReference>
<evidence type="ECO:0000256" key="1">
    <source>
        <dbReference type="ARBA" id="ARBA00022737"/>
    </source>
</evidence>
<dbReference type="InterPro" id="IPR002110">
    <property type="entry name" value="Ankyrin_rpt"/>
</dbReference>
<dbReference type="PANTHER" id="PTHR46082">
    <property type="entry name" value="ATP/GTP-BINDING PROTEIN-RELATED"/>
    <property type="match status" value="1"/>
</dbReference>
<dbReference type="SMART" id="SM00248">
    <property type="entry name" value="ANK"/>
    <property type="match status" value="4"/>
</dbReference>
<dbReference type="GO" id="GO:0003824">
    <property type="term" value="F:catalytic activity"/>
    <property type="evidence" value="ECO:0007669"/>
    <property type="project" value="InterPro"/>
</dbReference>
<dbReference type="InterPro" id="IPR036770">
    <property type="entry name" value="Ankyrin_rpt-contain_sf"/>
</dbReference>
<dbReference type="Proteomes" id="UP000250140">
    <property type="component" value="Unassembled WGS sequence"/>
</dbReference>
<keyword evidence="2" id="KW-0040">ANK repeat</keyword>
<dbReference type="PROSITE" id="PS50297">
    <property type="entry name" value="ANK_REP_REGION"/>
    <property type="match status" value="2"/>
</dbReference>
<feature type="domain" description="GPI inositol-deacylase winged helix" evidence="3">
    <location>
        <begin position="438"/>
        <end position="516"/>
    </location>
</feature>
<dbReference type="PROSITE" id="PS50088">
    <property type="entry name" value="ANK_REPEAT"/>
    <property type="match status" value="4"/>
</dbReference>
<sequence>MRSLEEFETACRMLEHEFQSPDTTVGIGGGAPTEESDIRLGDVVVSVPRGQLGGVQYGFRKRLASSHFRRTGQLDFPPQVLLGAIPDMKRRHRNPRMIDGVAQHLKLMDDMPDYKRPDQDRLYHADYEHKNGRTCDNCETDGIVQRPERKTNRKVTVHYGIIASANSVMKNAIERDQYAKDPELNALRFEMKAGGLMNNFPCLHKYAAELLNVLKPTRVAGMPSWAGGWEIVKDNRILNWLTPIDYAPQQNDYISRQADRQTLFCPGIPGAGKTILSSIFIKGLITRFKDSTNVGIVYLYCSFQWHDEQKAENLLAISDCCRSKFLLEVFSLQAKSRINFFATSRPIIDIEDKFEEYPSCEILASDEDVRKYLNSHMLQLRGFVLKQLGLQEEIKARIAGAVEGMYPNGGGSAVDKKFAALTQAYTHAMERINAQKPGLRRLANNFLSWIICAKRPLTTPELQDALAVKIGVRNFDKANLREVDDMVSVCAGLVTVDKKSKIIRLVHCTTQEYFKKTQKHWFPNAESLITAICVTYLSFDIFESGFCATDEKFMERLSSNRLYDYAARNWGHHGPILELLENVMGAPIEHGHTPDLKDSNGQSPLSWAAEKGHEAVVSLLLDKGEVDVNPKEKRCGRTPLACAGDNGNGAMFRYTAVVELLVAKGADVDSKNYWDQTPLTCSREWALSNSEDKYGQTPLSCVVVSGHLTVVELLLTGGVDVGSGGGCGQTLLMCAAKGQHLTIVELLLAKGTDAGSDDGYVRSFLRSFPYSRHGSKEW</sequence>
<gene>
    <name evidence="5" type="ORF">AOQ84DRAFT_434922</name>
</gene>
<feature type="repeat" description="ANK" evidence="2">
    <location>
        <begin position="600"/>
        <end position="624"/>
    </location>
</feature>
<keyword evidence="1" id="KW-0677">Repeat</keyword>
<dbReference type="InterPro" id="IPR053137">
    <property type="entry name" value="NLR-like"/>
</dbReference>
<keyword evidence="6" id="KW-1185">Reference proteome</keyword>
<dbReference type="Gene3D" id="3.40.50.300">
    <property type="entry name" value="P-loop containing nucleotide triphosphate hydrolases"/>
    <property type="match status" value="1"/>
</dbReference>
<name>A0A8E2EME6_9PEZI</name>
<evidence type="ECO:0000313" key="5">
    <source>
        <dbReference type="EMBL" id="OCL01281.1"/>
    </source>
</evidence>
<dbReference type="EMBL" id="KV751158">
    <property type="protein sequence ID" value="OCL01281.1"/>
    <property type="molecule type" value="Genomic_DNA"/>
</dbReference>
<evidence type="ECO:0000259" key="4">
    <source>
        <dbReference type="Pfam" id="PF24883"/>
    </source>
</evidence>
<dbReference type="Gene3D" id="1.25.40.20">
    <property type="entry name" value="Ankyrin repeat-containing domain"/>
    <property type="match status" value="2"/>
</dbReference>
<feature type="repeat" description="ANK" evidence="2">
    <location>
        <begin position="694"/>
        <end position="726"/>
    </location>
</feature>
<dbReference type="InterPro" id="IPR035994">
    <property type="entry name" value="Nucleoside_phosphorylase_sf"/>
</dbReference>
<evidence type="ECO:0008006" key="7">
    <source>
        <dbReference type="Google" id="ProtNLM"/>
    </source>
</evidence>
<organism evidence="5 6">
    <name type="scientific">Glonium stellatum</name>
    <dbReference type="NCBI Taxonomy" id="574774"/>
    <lineage>
        <taxon>Eukaryota</taxon>
        <taxon>Fungi</taxon>
        <taxon>Dikarya</taxon>
        <taxon>Ascomycota</taxon>
        <taxon>Pezizomycotina</taxon>
        <taxon>Dothideomycetes</taxon>
        <taxon>Pleosporomycetidae</taxon>
        <taxon>Gloniales</taxon>
        <taxon>Gloniaceae</taxon>
        <taxon>Glonium</taxon>
    </lineage>
</organism>
<proteinExistence type="predicted"/>
<dbReference type="PANTHER" id="PTHR46082:SF11">
    <property type="entry name" value="AAA+ ATPASE DOMAIN-CONTAINING PROTEIN-RELATED"/>
    <property type="match status" value="1"/>
</dbReference>
<dbReference type="Pfam" id="PF12796">
    <property type="entry name" value="Ank_2"/>
    <property type="match status" value="2"/>
</dbReference>
<evidence type="ECO:0000259" key="3">
    <source>
        <dbReference type="Pfam" id="PF22939"/>
    </source>
</evidence>
<feature type="repeat" description="ANK" evidence="2">
    <location>
        <begin position="727"/>
        <end position="759"/>
    </location>
</feature>
<dbReference type="InterPro" id="IPR056884">
    <property type="entry name" value="NPHP3-like_N"/>
</dbReference>
<dbReference type="OrthoDB" id="195446at2759"/>
<dbReference type="InterPro" id="IPR027417">
    <property type="entry name" value="P-loop_NTPase"/>
</dbReference>
<dbReference type="PRINTS" id="PR01415">
    <property type="entry name" value="ANKYRIN"/>
</dbReference>
<dbReference type="Pfam" id="PF22939">
    <property type="entry name" value="WHD_GPIID"/>
    <property type="match status" value="1"/>
</dbReference>
<evidence type="ECO:0000256" key="2">
    <source>
        <dbReference type="PROSITE-ProRule" id="PRU00023"/>
    </source>
</evidence>
<protein>
    <recommendedName>
        <fullName evidence="7">Ankyrin repeat protein</fullName>
    </recommendedName>
</protein>
<dbReference type="SUPFAM" id="SSF48403">
    <property type="entry name" value="Ankyrin repeat"/>
    <property type="match status" value="1"/>
</dbReference>
<feature type="domain" description="Nephrocystin 3-like N-terminal" evidence="4">
    <location>
        <begin position="252"/>
        <end position="315"/>
    </location>
</feature>
<dbReference type="Pfam" id="PF24883">
    <property type="entry name" value="NPHP3_N"/>
    <property type="match status" value="1"/>
</dbReference>
<feature type="repeat" description="ANK" evidence="2">
    <location>
        <begin position="635"/>
        <end position="673"/>
    </location>
</feature>
<dbReference type="AlphaFoldDB" id="A0A8E2EME6"/>
<dbReference type="SUPFAM" id="SSF53167">
    <property type="entry name" value="Purine and uridine phosphorylases"/>
    <property type="match status" value="1"/>
</dbReference>